<accession>R5LHM9</accession>
<dbReference type="EMBL" id="CAYU010000115">
    <property type="protein sequence ID" value="CCY78708.1"/>
    <property type="molecule type" value="Genomic_DNA"/>
</dbReference>
<organism evidence="2 3">
    <name type="scientific">Eshraghiella crossota CAG:259</name>
    <dbReference type="NCBI Taxonomy" id="1263062"/>
    <lineage>
        <taxon>Bacteria</taxon>
        <taxon>Bacillati</taxon>
        <taxon>Bacillota</taxon>
        <taxon>Clostridia</taxon>
        <taxon>Lachnospirales</taxon>
        <taxon>Lachnospiraceae</taxon>
        <taxon>Eshraghiella</taxon>
    </lineage>
</organism>
<gene>
    <name evidence="2" type="ORF">BN569_01465</name>
</gene>
<feature type="region of interest" description="Disordered" evidence="1">
    <location>
        <begin position="84"/>
        <end position="107"/>
    </location>
</feature>
<proteinExistence type="predicted"/>
<name>R5LHM9_9FIRM</name>
<evidence type="ECO:0000313" key="3">
    <source>
        <dbReference type="Proteomes" id="UP000018300"/>
    </source>
</evidence>
<evidence type="ECO:0000256" key="1">
    <source>
        <dbReference type="SAM" id="MobiDB-lite"/>
    </source>
</evidence>
<evidence type="ECO:0000313" key="2">
    <source>
        <dbReference type="EMBL" id="CCY78708.1"/>
    </source>
</evidence>
<sequence length="184" mass="21184">MSNEYFTIQNELTKDKINKLIQPPKDYTAILPHEIVPDEPSNDIEAILAQPRNFMYIDAIQKGDILSDIDKQIIETQQEKLQKEINESKSKAAKNSTENSKSKEKESENDQLIAILTTCYIPGCIVHTIDKYGNIIRHFRESELPSNRISKGYEVWKRHKNCIVEIYKNHITVVGNAKTIVINE</sequence>
<protein>
    <submittedName>
        <fullName evidence="2">Uncharacterized protein</fullName>
    </submittedName>
</protein>
<comment type="caution">
    <text evidence="2">The sequence shown here is derived from an EMBL/GenBank/DDBJ whole genome shotgun (WGS) entry which is preliminary data.</text>
</comment>
<dbReference type="AlphaFoldDB" id="R5LHM9"/>
<reference evidence="2" key="1">
    <citation type="submission" date="2012-11" db="EMBL/GenBank/DDBJ databases">
        <title>Dependencies among metagenomic species, viruses, plasmids and units of genetic variation.</title>
        <authorList>
            <person name="Nielsen H.B."/>
            <person name="Almeida M."/>
            <person name="Juncker A.S."/>
            <person name="Rasmussen S."/>
            <person name="Li J."/>
            <person name="Sunagawa S."/>
            <person name="Plichta D."/>
            <person name="Gautier L."/>
            <person name="Le Chatelier E."/>
            <person name="Peletier E."/>
            <person name="Bonde I."/>
            <person name="Nielsen T."/>
            <person name="Manichanh C."/>
            <person name="Arumugam M."/>
            <person name="Batto J."/>
            <person name="Santos M.B.Q.D."/>
            <person name="Blom N."/>
            <person name="Borruel N."/>
            <person name="Burgdorf K.S."/>
            <person name="Boumezbeur F."/>
            <person name="Casellas F."/>
            <person name="Dore J."/>
            <person name="Guarner F."/>
            <person name="Hansen T."/>
            <person name="Hildebrand F."/>
            <person name="Kaas R.S."/>
            <person name="Kennedy S."/>
            <person name="Kristiansen K."/>
            <person name="Kultima J.R."/>
            <person name="Leonard P."/>
            <person name="Levenez F."/>
            <person name="Lund O."/>
            <person name="Moumen B."/>
            <person name="Le Paslier D."/>
            <person name="Pons N."/>
            <person name="Pedersen O."/>
            <person name="Prifti E."/>
            <person name="Qin J."/>
            <person name="Raes J."/>
            <person name="Tap J."/>
            <person name="Tims S."/>
            <person name="Ussery D.W."/>
            <person name="Yamada T."/>
            <person name="MetaHit consortium"/>
            <person name="Renault P."/>
            <person name="Sicheritz-Ponten T."/>
            <person name="Bork P."/>
            <person name="Wang J."/>
            <person name="Brunak S."/>
            <person name="Ehrlich S.D."/>
        </authorList>
    </citation>
    <scope>NUCLEOTIDE SEQUENCE [LARGE SCALE GENOMIC DNA]</scope>
</reference>
<dbReference type="Proteomes" id="UP000018300">
    <property type="component" value="Unassembled WGS sequence"/>
</dbReference>